<keyword evidence="6" id="KW-0966">Cell projection</keyword>
<organism evidence="6 7">
    <name type="scientific">Pelagimonas phthalicica</name>
    <dbReference type="NCBI Taxonomy" id="1037362"/>
    <lineage>
        <taxon>Bacteria</taxon>
        <taxon>Pseudomonadati</taxon>
        <taxon>Pseudomonadota</taxon>
        <taxon>Alphaproteobacteria</taxon>
        <taxon>Rhodobacterales</taxon>
        <taxon>Roseobacteraceae</taxon>
        <taxon>Pelagimonas</taxon>
    </lineage>
</organism>
<dbReference type="EMBL" id="FXXP01000002">
    <property type="protein sequence ID" value="SMX28969.1"/>
    <property type="molecule type" value="Genomic_DNA"/>
</dbReference>
<dbReference type="PANTHER" id="PTHR42792:SF2">
    <property type="entry name" value="FLAGELLIN"/>
    <property type="match status" value="1"/>
</dbReference>
<dbReference type="InterPro" id="IPR046358">
    <property type="entry name" value="Flagellin_C"/>
</dbReference>
<dbReference type="InterPro" id="IPR001492">
    <property type="entry name" value="Flagellin"/>
</dbReference>
<dbReference type="RefSeq" id="WP_099246692.1">
    <property type="nucleotide sequence ID" value="NZ_FXXP01000002.1"/>
</dbReference>
<dbReference type="GO" id="GO:0005576">
    <property type="term" value="C:extracellular region"/>
    <property type="evidence" value="ECO:0007669"/>
    <property type="project" value="UniProtKB-SubCell"/>
</dbReference>
<comment type="subcellular location">
    <subcellularLocation>
        <location evidence="3">Secreted</location>
    </subcellularLocation>
    <subcellularLocation>
        <location evidence="3">Bacterial flagellum</location>
    </subcellularLocation>
</comment>
<reference evidence="7" key="1">
    <citation type="submission" date="2017-05" db="EMBL/GenBank/DDBJ databases">
        <authorList>
            <person name="Rodrigo-Torres L."/>
            <person name="Arahal R. D."/>
            <person name="Lucena T."/>
        </authorList>
    </citation>
    <scope>NUCLEOTIDE SEQUENCE [LARGE SCALE GENOMIC DNA]</scope>
    <source>
        <strain evidence="7">CECT 8649</strain>
    </source>
</reference>
<comment type="function">
    <text evidence="3">Flagellin is the subunit protein which polymerizes to form the filaments of bacterial flagella.</text>
</comment>
<dbReference type="Pfam" id="PF00669">
    <property type="entry name" value="Flagellin_N"/>
    <property type="match status" value="1"/>
</dbReference>
<sequence length="432" mass="44191">MSSILTNNSASIALQTLKAINSEMSTVQAEISTGKKVARPGDNSAVWAIAKTMEADVAGFKTISDNLNLGNSTVAVARQGAETITDLLTDMKGKIVAAQEDNVDRSKIQADIEALTTQINDIAKAAQFNGENLLQNQSTDAGSGSINIMASLDRSSTGVTTTTMNVKKQDLSTNASTVAASGGTYAADAATATLNATQTATIDASSLVAEAGAAFSISVFGTDANDSSFTQANYRSTAAATETQAEMAAGDLTYVAAEGDTMADVVNALGKKWQAFAHSNDHTSDELALTFSGSTISLSSNVTTGSDTIQVAINRLDADAGNTIGGGLEALSSLDVSTASGADDALGQIEGLIQVAVEASAAFGSDQGRIETQSNFIGKLTDSLKSGIGALTDANMEESSAKLQALQVQQQLAVQALSIANQSPSTLLALFR</sequence>
<dbReference type="OrthoDB" id="8328560at2"/>
<dbReference type="GO" id="GO:0009288">
    <property type="term" value="C:bacterial-type flagellum"/>
    <property type="evidence" value="ECO:0007669"/>
    <property type="project" value="UniProtKB-SubCell"/>
</dbReference>
<name>A0A238JEA6_9RHOB</name>
<evidence type="ECO:0000313" key="6">
    <source>
        <dbReference type="EMBL" id="SMX28969.1"/>
    </source>
</evidence>
<dbReference type="Pfam" id="PF00700">
    <property type="entry name" value="Flagellin_C"/>
    <property type="match status" value="1"/>
</dbReference>
<keyword evidence="2 3" id="KW-0975">Bacterial flagellum</keyword>
<dbReference type="PANTHER" id="PTHR42792">
    <property type="entry name" value="FLAGELLIN"/>
    <property type="match status" value="1"/>
</dbReference>
<feature type="domain" description="Flagellin C-terminal" evidence="5">
    <location>
        <begin position="348"/>
        <end position="431"/>
    </location>
</feature>
<comment type="similarity">
    <text evidence="1 3">Belongs to the bacterial flagellin family.</text>
</comment>
<evidence type="ECO:0000256" key="3">
    <source>
        <dbReference type="RuleBase" id="RU362073"/>
    </source>
</evidence>
<evidence type="ECO:0000256" key="2">
    <source>
        <dbReference type="ARBA" id="ARBA00023143"/>
    </source>
</evidence>
<dbReference type="Gene3D" id="1.20.1330.10">
    <property type="entry name" value="f41 fragment of flagellin, N-terminal domain"/>
    <property type="match status" value="2"/>
</dbReference>
<keyword evidence="6" id="KW-0282">Flagellum</keyword>
<accession>A0A238JEA6</accession>
<evidence type="ECO:0000256" key="1">
    <source>
        <dbReference type="ARBA" id="ARBA00005709"/>
    </source>
</evidence>
<evidence type="ECO:0000313" key="7">
    <source>
        <dbReference type="Proteomes" id="UP000225972"/>
    </source>
</evidence>
<protein>
    <recommendedName>
        <fullName evidence="3">Flagellin</fullName>
    </recommendedName>
</protein>
<feature type="domain" description="Flagellin N-terminal" evidence="4">
    <location>
        <begin position="4"/>
        <end position="139"/>
    </location>
</feature>
<dbReference type="SUPFAM" id="SSF64518">
    <property type="entry name" value="Phase 1 flagellin"/>
    <property type="match status" value="1"/>
</dbReference>
<gene>
    <name evidence="6" type="primary">fliC_5</name>
    <name evidence="6" type="ORF">TRP8649_03097</name>
</gene>
<keyword evidence="6" id="KW-0969">Cilium</keyword>
<evidence type="ECO:0000259" key="4">
    <source>
        <dbReference type="Pfam" id="PF00669"/>
    </source>
</evidence>
<proteinExistence type="inferred from homology"/>
<evidence type="ECO:0000259" key="5">
    <source>
        <dbReference type="Pfam" id="PF00700"/>
    </source>
</evidence>
<dbReference type="AlphaFoldDB" id="A0A238JEA6"/>
<keyword evidence="7" id="KW-1185">Reference proteome</keyword>
<dbReference type="GO" id="GO:0005198">
    <property type="term" value="F:structural molecule activity"/>
    <property type="evidence" value="ECO:0007669"/>
    <property type="project" value="UniProtKB-UniRule"/>
</dbReference>
<dbReference type="InterPro" id="IPR001029">
    <property type="entry name" value="Flagellin_N"/>
</dbReference>
<keyword evidence="3" id="KW-0964">Secreted</keyword>
<dbReference type="Proteomes" id="UP000225972">
    <property type="component" value="Unassembled WGS sequence"/>
</dbReference>